<feature type="compositionally biased region" description="Polar residues" evidence="1">
    <location>
        <begin position="193"/>
        <end position="242"/>
    </location>
</feature>
<proteinExistence type="predicted"/>
<evidence type="ECO:0000313" key="3">
    <source>
        <dbReference type="Proteomes" id="UP000828390"/>
    </source>
</evidence>
<evidence type="ECO:0000256" key="1">
    <source>
        <dbReference type="SAM" id="MobiDB-lite"/>
    </source>
</evidence>
<feature type="compositionally biased region" description="Polar residues" evidence="1">
    <location>
        <begin position="250"/>
        <end position="262"/>
    </location>
</feature>
<sequence length="262" mass="28772">MLAKLCGQSSRLRGMHPKSKISIVFPAKIVADGCVVADMFPDWSQVLNGDRITTNVHHSPNGNYSHQSLSLKPHQYEVNHKSVYGNETSIPHATQHNYSPNSNYSPKSLSSKSQQFEGNHKPASGDEVPTPQVTQHSQIQNTQSIEHYEGAPNPTVQEIHTNKITSSSNGHTHISRRPQSESPAPARRRTHAPINQRSSASGESAFQRPWTSKAKNTQTNTDRSAAGVNSRTLQTAHTNTNENDVHLDPLNTSCANPSNSHK</sequence>
<feature type="compositionally biased region" description="Low complexity" evidence="1">
    <location>
        <begin position="98"/>
        <end position="113"/>
    </location>
</feature>
<feature type="region of interest" description="Disordered" evidence="1">
    <location>
        <begin position="88"/>
        <end position="140"/>
    </location>
</feature>
<dbReference type="Proteomes" id="UP000828390">
    <property type="component" value="Unassembled WGS sequence"/>
</dbReference>
<gene>
    <name evidence="2" type="ORF">DPMN_163792</name>
</gene>
<reference evidence="2" key="2">
    <citation type="submission" date="2020-11" db="EMBL/GenBank/DDBJ databases">
        <authorList>
            <person name="McCartney M.A."/>
            <person name="Auch B."/>
            <person name="Kono T."/>
            <person name="Mallez S."/>
            <person name="Becker A."/>
            <person name="Gohl D.M."/>
            <person name="Silverstein K.A.T."/>
            <person name="Koren S."/>
            <person name="Bechman K.B."/>
            <person name="Herman A."/>
            <person name="Abrahante J.E."/>
            <person name="Garbe J."/>
        </authorList>
    </citation>
    <scope>NUCLEOTIDE SEQUENCE</scope>
    <source>
        <strain evidence="2">Duluth1</strain>
        <tissue evidence="2">Whole animal</tissue>
    </source>
</reference>
<name>A0A9D4EUL8_DREPO</name>
<protein>
    <submittedName>
        <fullName evidence="2">Uncharacterized protein</fullName>
    </submittedName>
</protein>
<feature type="region of interest" description="Disordered" evidence="1">
    <location>
        <begin position="165"/>
        <end position="262"/>
    </location>
</feature>
<organism evidence="2 3">
    <name type="scientific">Dreissena polymorpha</name>
    <name type="common">Zebra mussel</name>
    <name type="synonym">Mytilus polymorpha</name>
    <dbReference type="NCBI Taxonomy" id="45954"/>
    <lineage>
        <taxon>Eukaryota</taxon>
        <taxon>Metazoa</taxon>
        <taxon>Spiralia</taxon>
        <taxon>Lophotrochozoa</taxon>
        <taxon>Mollusca</taxon>
        <taxon>Bivalvia</taxon>
        <taxon>Autobranchia</taxon>
        <taxon>Heteroconchia</taxon>
        <taxon>Euheterodonta</taxon>
        <taxon>Imparidentia</taxon>
        <taxon>Neoheterodontei</taxon>
        <taxon>Myida</taxon>
        <taxon>Dreissenoidea</taxon>
        <taxon>Dreissenidae</taxon>
        <taxon>Dreissena</taxon>
    </lineage>
</organism>
<feature type="compositionally biased region" description="Polar residues" evidence="1">
    <location>
        <begin position="88"/>
        <end position="97"/>
    </location>
</feature>
<dbReference type="EMBL" id="JAIWYP010000008">
    <property type="protein sequence ID" value="KAH3785698.1"/>
    <property type="molecule type" value="Genomic_DNA"/>
</dbReference>
<dbReference type="AlphaFoldDB" id="A0A9D4EUL8"/>
<evidence type="ECO:0000313" key="2">
    <source>
        <dbReference type="EMBL" id="KAH3785698.1"/>
    </source>
</evidence>
<feature type="compositionally biased region" description="Polar residues" evidence="1">
    <location>
        <begin position="131"/>
        <end position="140"/>
    </location>
</feature>
<reference evidence="2" key="1">
    <citation type="journal article" date="2019" name="bioRxiv">
        <title>The Genome of the Zebra Mussel, Dreissena polymorpha: A Resource for Invasive Species Research.</title>
        <authorList>
            <person name="McCartney M.A."/>
            <person name="Auch B."/>
            <person name="Kono T."/>
            <person name="Mallez S."/>
            <person name="Zhang Y."/>
            <person name="Obille A."/>
            <person name="Becker A."/>
            <person name="Abrahante J.E."/>
            <person name="Garbe J."/>
            <person name="Badalamenti J.P."/>
            <person name="Herman A."/>
            <person name="Mangelson H."/>
            <person name="Liachko I."/>
            <person name="Sullivan S."/>
            <person name="Sone E.D."/>
            <person name="Koren S."/>
            <person name="Silverstein K.A.T."/>
            <person name="Beckman K.B."/>
            <person name="Gohl D.M."/>
        </authorList>
    </citation>
    <scope>NUCLEOTIDE SEQUENCE</scope>
    <source>
        <strain evidence="2">Duluth1</strain>
        <tissue evidence="2">Whole animal</tissue>
    </source>
</reference>
<accession>A0A9D4EUL8</accession>
<keyword evidence="3" id="KW-1185">Reference proteome</keyword>
<comment type="caution">
    <text evidence="2">The sequence shown here is derived from an EMBL/GenBank/DDBJ whole genome shotgun (WGS) entry which is preliminary data.</text>
</comment>